<dbReference type="Proteomes" id="UP000186132">
    <property type="component" value="Unassembled WGS sequence"/>
</dbReference>
<keyword evidence="2 4" id="KW-0238">DNA-binding</keyword>
<evidence type="ECO:0000313" key="6">
    <source>
        <dbReference type="EMBL" id="SHG25972.1"/>
    </source>
</evidence>
<dbReference type="RefSeq" id="WP_084180872.1">
    <property type="nucleotide sequence ID" value="NZ_FQVU01000002.1"/>
</dbReference>
<dbReference type="OrthoDB" id="9796019at2"/>
<evidence type="ECO:0000313" key="7">
    <source>
        <dbReference type="Proteomes" id="UP000186132"/>
    </source>
</evidence>
<dbReference type="SUPFAM" id="SSF46689">
    <property type="entry name" value="Homeodomain-like"/>
    <property type="match status" value="1"/>
</dbReference>
<evidence type="ECO:0000256" key="2">
    <source>
        <dbReference type="ARBA" id="ARBA00023125"/>
    </source>
</evidence>
<dbReference type="STRING" id="1206085.SAMN05443575_1847"/>
<evidence type="ECO:0000256" key="3">
    <source>
        <dbReference type="ARBA" id="ARBA00023163"/>
    </source>
</evidence>
<keyword evidence="7" id="KW-1185">Reference proteome</keyword>
<evidence type="ECO:0000256" key="1">
    <source>
        <dbReference type="ARBA" id="ARBA00023015"/>
    </source>
</evidence>
<dbReference type="Pfam" id="PF00440">
    <property type="entry name" value="TetR_N"/>
    <property type="match status" value="1"/>
</dbReference>
<gene>
    <name evidence="6" type="ORF">SAMN05443575_1847</name>
</gene>
<dbReference type="GO" id="GO:0003700">
    <property type="term" value="F:DNA-binding transcription factor activity"/>
    <property type="evidence" value="ECO:0007669"/>
    <property type="project" value="TreeGrafter"/>
</dbReference>
<protein>
    <submittedName>
        <fullName evidence="6">Transcriptional regulator, TetR family</fullName>
    </submittedName>
</protein>
<sequence>MPTPAAPQRRRGAALERAILDAAYAELVDVGYAAFAVEGVAARARTGKASIYRRWPSRQELVTDALVTHLPGPDDRSLAIGEMFGGDVTTADALRTVGGLIVQVLASPAGRVLRAVKLEAVTDPALAALVDDRFQAPRRAAMLALLERGVRRGEVRPEAATPLVADVLPAVIAHHMFLQDRTVSDADVAAIIEQIMIPLVSAG</sequence>
<feature type="DNA-binding region" description="H-T-H motif" evidence="4">
    <location>
        <begin position="36"/>
        <end position="55"/>
    </location>
</feature>
<reference evidence="6 7" key="1">
    <citation type="submission" date="2016-11" db="EMBL/GenBank/DDBJ databases">
        <authorList>
            <person name="Jaros S."/>
            <person name="Januszkiewicz K."/>
            <person name="Wedrychowicz H."/>
        </authorList>
    </citation>
    <scope>NUCLEOTIDE SEQUENCE [LARGE SCALE GENOMIC DNA]</scope>
    <source>
        <strain evidence="6 7">DSM 45627</strain>
    </source>
</reference>
<dbReference type="InterPro" id="IPR036271">
    <property type="entry name" value="Tet_transcr_reg_TetR-rel_C_sf"/>
</dbReference>
<dbReference type="InterPro" id="IPR001647">
    <property type="entry name" value="HTH_TetR"/>
</dbReference>
<dbReference type="InterPro" id="IPR011075">
    <property type="entry name" value="TetR_C"/>
</dbReference>
<evidence type="ECO:0000259" key="5">
    <source>
        <dbReference type="PROSITE" id="PS50977"/>
    </source>
</evidence>
<name>A0A1M5ICH7_9ACTN</name>
<feature type="domain" description="HTH tetR-type" evidence="5">
    <location>
        <begin position="13"/>
        <end position="73"/>
    </location>
</feature>
<dbReference type="PANTHER" id="PTHR30055:SF225">
    <property type="entry name" value="TRANSCRIPTIONAL REGULATORY PROTEIN-RELATED"/>
    <property type="match status" value="1"/>
</dbReference>
<dbReference type="Gene3D" id="1.10.10.60">
    <property type="entry name" value="Homeodomain-like"/>
    <property type="match status" value="1"/>
</dbReference>
<dbReference type="InterPro" id="IPR009057">
    <property type="entry name" value="Homeodomain-like_sf"/>
</dbReference>
<evidence type="ECO:0000256" key="4">
    <source>
        <dbReference type="PROSITE-ProRule" id="PRU00335"/>
    </source>
</evidence>
<dbReference type="PROSITE" id="PS50977">
    <property type="entry name" value="HTH_TETR_2"/>
    <property type="match status" value="1"/>
</dbReference>
<dbReference type="PANTHER" id="PTHR30055">
    <property type="entry name" value="HTH-TYPE TRANSCRIPTIONAL REGULATOR RUTR"/>
    <property type="match status" value="1"/>
</dbReference>
<accession>A0A1M5ICH7</accession>
<dbReference type="Pfam" id="PF16859">
    <property type="entry name" value="TetR_C_11"/>
    <property type="match status" value="1"/>
</dbReference>
<organism evidence="6 7">
    <name type="scientific">Jatrophihabitans endophyticus</name>
    <dbReference type="NCBI Taxonomy" id="1206085"/>
    <lineage>
        <taxon>Bacteria</taxon>
        <taxon>Bacillati</taxon>
        <taxon>Actinomycetota</taxon>
        <taxon>Actinomycetes</taxon>
        <taxon>Jatrophihabitantales</taxon>
        <taxon>Jatrophihabitantaceae</taxon>
        <taxon>Jatrophihabitans</taxon>
    </lineage>
</organism>
<keyword evidence="3" id="KW-0804">Transcription</keyword>
<proteinExistence type="predicted"/>
<dbReference type="SUPFAM" id="SSF48498">
    <property type="entry name" value="Tetracyclin repressor-like, C-terminal domain"/>
    <property type="match status" value="1"/>
</dbReference>
<dbReference type="InterPro" id="IPR050109">
    <property type="entry name" value="HTH-type_TetR-like_transc_reg"/>
</dbReference>
<dbReference type="EMBL" id="FQVU01000002">
    <property type="protein sequence ID" value="SHG25972.1"/>
    <property type="molecule type" value="Genomic_DNA"/>
</dbReference>
<keyword evidence="1" id="KW-0805">Transcription regulation</keyword>
<dbReference type="AlphaFoldDB" id="A0A1M5ICH7"/>
<dbReference type="Gene3D" id="1.10.357.10">
    <property type="entry name" value="Tetracycline Repressor, domain 2"/>
    <property type="match status" value="1"/>
</dbReference>
<dbReference type="GO" id="GO:0000976">
    <property type="term" value="F:transcription cis-regulatory region binding"/>
    <property type="evidence" value="ECO:0007669"/>
    <property type="project" value="TreeGrafter"/>
</dbReference>